<reference evidence="3" key="1">
    <citation type="journal article" date="2019" name="Int. J. Syst. Evol. Microbiol.">
        <title>The Global Catalogue of Microorganisms (GCM) 10K type strain sequencing project: providing services to taxonomists for standard genome sequencing and annotation.</title>
        <authorList>
            <consortium name="The Broad Institute Genomics Platform"/>
            <consortium name="The Broad Institute Genome Sequencing Center for Infectious Disease"/>
            <person name="Wu L."/>
            <person name="Ma J."/>
        </authorList>
    </citation>
    <scope>NUCLEOTIDE SEQUENCE [LARGE SCALE GENOMIC DNA]</scope>
    <source>
        <strain evidence="3">KCTC 42087</strain>
    </source>
</reference>
<accession>A0ABW0ZX62</accession>
<dbReference type="Proteomes" id="UP001596074">
    <property type="component" value="Unassembled WGS sequence"/>
</dbReference>
<comment type="caution">
    <text evidence="2">The sequence shown here is derived from an EMBL/GenBank/DDBJ whole genome shotgun (WGS) entry which is preliminary data.</text>
</comment>
<dbReference type="PANTHER" id="PTHR24111">
    <property type="entry name" value="LEUCINE-RICH REPEAT-CONTAINING PROTEIN 34"/>
    <property type="match status" value="1"/>
</dbReference>
<dbReference type="EMBL" id="JBHSON010000022">
    <property type="protein sequence ID" value="MFC5747506.1"/>
    <property type="molecule type" value="Genomic_DNA"/>
</dbReference>
<keyword evidence="3" id="KW-1185">Reference proteome</keyword>
<keyword evidence="1" id="KW-0677">Repeat</keyword>
<dbReference type="RefSeq" id="WP_378283124.1">
    <property type="nucleotide sequence ID" value="NZ_JBHSON010000022.1"/>
</dbReference>
<organism evidence="2 3">
    <name type="scientific">Actinomadura rugatobispora</name>
    <dbReference type="NCBI Taxonomy" id="1994"/>
    <lineage>
        <taxon>Bacteria</taxon>
        <taxon>Bacillati</taxon>
        <taxon>Actinomycetota</taxon>
        <taxon>Actinomycetes</taxon>
        <taxon>Streptosporangiales</taxon>
        <taxon>Thermomonosporaceae</taxon>
        <taxon>Actinomadura</taxon>
    </lineage>
</organism>
<dbReference type="Gene3D" id="3.80.10.10">
    <property type="entry name" value="Ribonuclease Inhibitor"/>
    <property type="match status" value="2"/>
</dbReference>
<dbReference type="InterPro" id="IPR001611">
    <property type="entry name" value="Leu-rich_rpt"/>
</dbReference>
<proteinExistence type="predicted"/>
<evidence type="ECO:0000313" key="3">
    <source>
        <dbReference type="Proteomes" id="UP001596074"/>
    </source>
</evidence>
<name>A0ABW0ZX62_9ACTN</name>
<evidence type="ECO:0000313" key="2">
    <source>
        <dbReference type="EMBL" id="MFC5747506.1"/>
    </source>
</evidence>
<evidence type="ECO:0000256" key="1">
    <source>
        <dbReference type="ARBA" id="ARBA00022737"/>
    </source>
</evidence>
<dbReference type="SUPFAM" id="SSF52047">
    <property type="entry name" value="RNI-like"/>
    <property type="match status" value="1"/>
</dbReference>
<dbReference type="InterPro" id="IPR032675">
    <property type="entry name" value="LRR_dom_sf"/>
</dbReference>
<dbReference type="SMART" id="SM00368">
    <property type="entry name" value="LRR_RI"/>
    <property type="match status" value="4"/>
</dbReference>
<dbReference type="PANTHER" id="PTHR24111:SF0">
    <property type="entry name" value="LEUCINE-RICH REPEAT-CONTAINING PROTEIN"/>
    <property type="match status" value="1"/>
</dbReference>
<dbReference type="InterPro" id="IPR052201">
    <property type="entry name" value="LRR-containing_regulator"/>
</dbReference>
<protein>
    <recommendedName>
        <fullName evidence="4">Leucine-rich repeat domain-containing protein</fullName>
    </recommendedName>
</protein>
<sequence>METPDLEQRLRDRPGDRASWLVYGDRLLDRGDARGTLIRLEERRARCGPVEGVALDHEITGLEREHQVGWDAALPEGVTVLARRYGFATKIAVEWSENAPAVIERALRDPFVTALRIRPPAGPSDDDEEEEEEEWIELDEDGMPLGAPPVEAGALATLDLGRLTELDLSYFRVGDPGARALAASIAKGRVETLDLRYCGIGDDGLEVLAASPHFDRLRRLRLQSNGLTAAGVRSLGRFGRLVDLDLRYNRIGADGADALLAAPFIGSLQRLLLHRGDLSDAGVKKLALADQLPPALRSFWRSV</sequence>
<dbReference type="Pfam" id="PF13516">
    <property type="entry name" value="LRR_6"/>
    <property type="match status" value="4"/>
</dbReference>
<evidence type="ECO:0008006" key="4">
    <source>
        <dbReference type="Google" id="ProtNLM"/>
    </source>
</evidence>
<gene>
    <name evidence="2" type="ORF">ACFPZN_17890</name>
</gene>